<proteinExistence type="predicted"/>
<sequence length="82" mass="9499">MKRPTDILVTMMEELYKNEWTDAFLELKKDNPDSNEETNIAQELVNILKAIFNYSSCVDACTSKLREEGFNVRLPAVDRDNL</sequence>
<accession>A0A9D4JK33</accession>
<comment type="caution">
    <text evidence="1">The sequence shown here is derived from an EMBL/GenBank/DDBJ whole genome shotgun (WGS) entry which is preliminary data.</text>
</comment>
<gene>
    <name evidence="1" type="ORF">DPMN_143489</name>
</gene>
<evidence type="ECO:0000313" key="2">
    <source>
        <dbReference type="Proteomes" id="UP000828390"/>
    </source>
</evidence>
<reference evidence="1" key="2">
    <citation type="submission" date="2020-11" db="EMBL/GenBank/DDBJ databases">
        <authorList>
            <person name="McCartney M.A."/>
            <person name="Auch B."/>
            <person name="Kono T."/>
            <person name="Mallez S."/>
            <person name="Becker A."/>
            <person name="Gohl D.M."/>
            <person name="Silverstein K.A.T."/>
            <person name="Koren S."/>
            <person name="Bechman K.B."/>
            <person name="Herman A."/>
            <person name="Abrahante J.E."/>
            <person name="Garbe J."/>
        </authorList>
    </citation>
    <scope>NUCLEOTIDE SEQUENCE</scope>
    <source>
        <strain evidence="1">Duluth1</strain>
        <tissue evidence="1">Whole animal</tissue>
    </source>
</reference>
<organism evidence="1 2">
    <name type="scientific">Dreissena polymorpha</name>
    <name type="common">Zebra mussel</name>
    <name type="synonym">Mytilus polymorpha</name>
    <dbReference type="NCBI Taxonomy" id="45954"/>
    <lineage>
        <taxon>Eukaryota</taxon>
        <taxon>Metazoa</taxon>
        <taxon>Spiralia</taxon>
        <taxon>Lophotrochozoa</taxon>
        <taxon>Mollusca</taxon>
        <taxon>Bivalvia</taxon>
        <taxon>Autobranchia</taxon>
        <taxon>Heteroconchia</taxon>
        <taxon>Euheterodonta</taxon>
        <taxon>Imparidentia</taxon>
        <taxon>Neoheterodontei</taxon>
        <taxon>Myida</taxon>
        <taxon>Dreissenoidea</taxon>
        <taxon>Dreissenidae</taxon>
        <taxon>Dreissena</taxon>
    </lineage>
</organism>
<evidence type="ECO:0000313" key="1">
    <source>
        <dbReference type="EMBL" id="KAH3814970.1"/>
    </source>
</evidence>
<protein>
    <submittedName>
        <fullName evidence="1">Uncharacterized protein</fullName>
    </submittedName>
</protein>
<dbReference type="EMBL" id="JAIWYP010000006">
    <property type="protein sequence ID" value="KAH3814970.1"/>
    <property type="molecule type" value="Genomic_DNA"/>
</dbReference>
<dbReference type="Proteomes" id="UP000828390">
    <property type="component" value="Unassembled WGS sequence"/>
</dbReference>
<dbReference type="AlphaFoldDB" id="A0A9D4JK33"/>
<reference evidence="1" key="1">
    <citation type="journal article" date="2019" name="bioRxiv">
        <title>The Genome of the Zebra Mussel, Dreissena polymorpha: A Resource for Invasive Species Research.</title>
        <authorList>
            <person name="McCartney M.A."/>
            <person name="Auch B."/>
            <person name="Kono T."/>
            <person name="Mallez S."/>
            <person name="Zhang Y."/>
            <person name="Obille A."/>
            <person name="Becker A."/>
            <person name="Abrahante J.E."/>
            <person name="Garbe J."/>
            <person name="Badalamenti J.P."/>
            <person name="Herman A."/>
            <person name="Mangelson H."/>
            <person name="Liachko I."/>
            <person name="Sullivan S."/>
            <person name="Sone E.D."/>
            <person name="Koren S."/>
            <person name="Silverstein K.A.T."/>
            <person name="Beckman K.B."/>
            <person name="Gohl D.M."/>
        </authorList>
    </citation>
    <scope>NUCLEOTIDE SEQUENCE</scope>
    <source>
        <strain evidence="1">Duluth1</strain>
        <tissue evidence="1">Whole animal</tissue>
    </source>
</reference>
<name>A0A9D4JK33_DREPO</name>
<keyword evidence="2" id="KW-1185">Reference proteome</keyword>